<dbReference type="Pfam" id="PF00355">
    <property type="entry name" value="Rieske"/>
    <property type="match status" value="1"/>
</dbReference>
<evidence type="ECO:0000256" key="3">
    <source>
        <dbReference type="ARBA" id="ARBA00023004"/>
    </source>
</evidence>
<dbReference type="InterPro" id="IPR036922">
    <property type="entry name" value="Rieske_2Fe-2S_sf"/>
</dbReference>
<gene>
    <name evidence="6" type="ORF">V4F39_12290</name>
</gene>
<evidence type="ECO:0000256" key="1">
    <source>
        <dbReference type="ARBA" id="ARBA00022714"/>
    </source>
</evidence>
<accession>A0AAW9QD11</accession>
<keyword evidence="7" id="KW-1185">Reference proteome</keyword>
<dbReference type="InterPro" id="IPR017941">
    <property type="entry name" value="Rieske_2Fe-2S"/>
</dbReference>
<organism evidence="6 7">
    <name type="scientific">Aquincola agrisoli</name>
    <dbReference type="NCBI Taxonomy" id="3119538"/>
    <lineage>
        <taxon>Bacteria</taxon>
        <taxon>Pseudomonadati</taxon>
        <taxon>Pseudomonadota</taxon>
        <taxon>Betaproteobacteria</taxon>
        <taxon>Burkholderiales</taxon>
        <taxon>Sphaerotilaceae</taxon>
        <taxon>Aquincola</taxon>
    </lineage>
</organism>
<evidence type="ECO:0000256" key="2">
    <source>
        <dbReference type="ARBA" id="ARBA00022723"/>
    </source>
</evidence>
<dbReference type="GO" id="GO:0051537">
    <property type="term" value="F:2 iron, 2 sulfur cluster binding"/>
    <property type="evidence" value="ECO:0007669"/>
    <property type="project" value="UniProtKB-KW"/>
</dbReference>
<dbReference type="SUPFAM" id="SSF50022">
    <property type="entry name" value="ISP domain"/>
    <property type="match status" value="1"/>
</dbReference>
<dbReference type="AlphaFoldDB" id="A0AAW9QD11"/>
<dbReference type="PANTHER" id="PTHR40261">
    <property type="match status" value="1"/>
</dbReference>
<keyword evidence="2" id="KW-0479">Metal-binding</keyword>
<dbReference type="PANTHER" id="PTHR40261:SF1">
    <property type="entry name" value="RIESKE DOMAIN-CONTAINING PROTEIN"/>
    <property type="match status" value="1"/>
</dbReference>
<dbReference type="PROSITE" id="PS51296">
    <property type="entry name" value="RIESKE"/>
    <property type="match status" value="1"/>
</dbReference>
<keyword evidence="3" id="KW-0408">Iron</keyword>
<name>A0AAW9QD11_9BURK</name>
<protein>
    <submittedName>
        <fullName evidence="6">Rieske 2Fe-2S domain-containing protein</fullName>
    </submittedName>
</protein>
<sequence>MPESLLPAQPELLCEAAALEERGRAQVFDVLLYGAPARAFALRFEGRVVAYLNRCVHVPTEMDWQEGQFLDMDRRWILCSIHGAAYEPADGRCVGGPCGKGRLTPIRVEERGGKVYWYPSRDIRPVSFDAPPSESLPA</sequence>
<dbReference type="Gene3D" id="2.102.10.10">
    <property type="entry name" value="Rieske [2Fe-2S] iron-sulphur domain"/>
    <property type="match status" value="1"/>
</dbReference>
<proteinExistence type="predicted"/>
<evidence type="ECO:0000256" key="4">
    <source>
        <dbReference type="ARBA" id="ARBA00023014"/>
    </source>
</evidence>
<reference evidence="6 7" key="1">
    <citation type="submission" date="2024-02" db="EMBL/GenBank/DDBJ databases">
        <title>Genome sequence of Aquincola sp. MAHUQ-54.</title>
        <authorList>
            <person name="Huq M.A."/>
        </authorList>
    </citation>
    <scope>NUCLEOTIDE SEQUENCE [LARGE SCALE GENOMIC DNA]</scope>
    <source>
        <strain evidence="6 7">MAHUQ-54</strain>
    </source>
</reference>
<keyword evidence="1" id="KW-0001">2Fe-2S</keyword>
<evidence type="ECO:0000259" key="5">
    <source>
        <dbReference type="PROSITE" id="PS51296"/>
    </source>
</evidence>
<dbReference type="Proteomes" id="UP001336250">
    <property type="component" value="Unassembled WGS sequence"/>
</dbReference>
<evidence type="ECO:0000313" key="7">
    <source>
        <dbReference type="Proteomes" id="UP001336250"/>
    </source>
</evidence>
<evidence type="ECO:0000313" key="6">
    <source>
        <dbReference type="EMBL" id="MEF7614692.1"/>
    </source>
</evidence>
<comment type="caution">
    <text evidence="6">The sequence shown here is derived from an EMBL/GenBank/DDBJ whole genome shotgun (WGS) entry which is preliminary data.</text>
</comment>
<keyword evidence="4" id="KW-0411">Iron-sulfur</keyword>
<dbReference type="GO" id="GO:0046872">
    <property type="term" value="F:metal ion binding"/>
    <property type="evidence" value="ECO:0007669"/>
    <property type="project" value="UniProtKB-KW"/>
</dbReference>
<dbReference type="RefSeq" id="WP_332289729.1">
    <property type="nucleotide sequence ID" value="NZ_JAZIBG010000028.1"/>
</dbReference>
<dbReference type="EMBL" id="JAZIBG010000028">
    <property type="protein sequence ID" value="MEF7614692.1"/>
    <property type="molecule type" value="Genomic_DNA"/>
</dbReference>
<feature type="domain" description="Rieske" evidence="5">
    <location>
        <begin position="45"/>
        <end position="117"/>
    </location>
</feature>